<evidence type="ECO:0000256" key="15">
    <source>
        <dbReference type="SAM" id="MobiDB-lite"/>
    </source>
</evidence>
<dbReference type="GO" id="GO:0000155">
    <property type="term" value="F:phosphorelay sensor kinase activity"/>
    <property type="evidence" value="ECO:0007669"/>
    <property type="project" value="InterPro"/>
</dbReference>
<evidence type="ECO:0000256" key="9">
    <source>
        <dbReference type="ARBA" id="ARBA00022777"/>
    </source>
</evidence>
<evidence type="ECO:0000259" key="16">
    <source>
        <dbReference type="PROSITE" id="PS50109"/>
    </source>
</evidence>
<evidence type="ECO:0000313" key="19">
    <source>
        <dbReference type="Proteomes" id="UP000285908"/>
    </source>
</evidence>
<dbReference type="SUPFAM" id="SSF55874">
    <property type="entry name" value="ATPase domain of HSP90 chaperone/DNA topoisomerase II/histidine kinase"/>
    <property type="match status" value="1"/>
</dbReference>
<dbReference type="EMBL" id="RQXX01000003">
    <property type="protein sequence ID" value="RVV98154.1"/>
    <property type="molecule type" value="Genomic_DNA"/>
</dbReference>
<comment type="caution">
    <text evidence="18">The sequence shown here is derived from an EMBL/GenBank/DDBJ whole genome shotgun (WGS) entry which is preliminary data.</text>
</comment>
<feature type="domain" description="Response regulatory" evidence="17">
    <location>
        <begin position="780"/>
        <end position="899"/>
    </location>
</feature>
<keyword evidence="12" id="KW-0902">Two-component regulatory system</keyword>
<dbReference type="SMART" id="SM00388">
    <property type="entry name" value="HisKA"/>
    <property type="match status" value="1"/>
</dbReference>
<feature type="region of interest" description="Disordered" evidence="15">
    <location>
        <begin position="1"/>
        <end position="68"/>
    </location>
</feature>
<evidence type="ECO:0000256" key="4">
    <source>
        <dbReference type="ARBA" id="ARBA00022475"/>
    </source>
</evidence>
<protein>
    <recommendedName>
        <fullName evidence="3">histidine kinase</fullName>
        <ecNumber evidence="3">2.7.13.3</ecNumber>
    </recommendedName>
</protein>
<keyword evidence="9" id="KW-0418">Kinase</keyword>
<gene>
    <name evidence="18" type="ORF">EKE94_11940</name>
</gene>
<feature type="domain" description="Histidine kinase" evidence="16">
    <location>
        <begin position="396"/>
        <end position="635"/>
    </location>
</feature>
<dbReference type="FunFam" id="3.30.565.10:FF:000010">
    <property type="entry name" value="Sensor histidine kinase RcsC"/>
    <property type="match status" value="1"/>
</dbReference>
<dbReference type="Proteomes" id="UP000285908">
    <property type="component" value="Unassembled WGS sequence"/>
</dbReference>
<keyword evidence="7" id="KW-0812">Transmembrane</keyword>
<dbReference type="AlphaFoldDB" id="A0A438AHK7"/>
<reference evidence="18 19" key="1">
    <citation type="submission" date="2018-11" db="EMBL/GenBank/DDBJ databases">
        <title>Mesobaculum littorinae gen. nov., sp. nov., isolated from Littorina scabra that represents a novel genus of the order Rhodobacteraceae.</title>
        <authorList>
            <person name="Li F."/>
        </authorList>
    </citation>
    <scope>NUCLEOTIDE SEQUENCE [LARGE SCALE GENOMIC DNA]</scope>
    <source>
        <strain evidence="18 19">M0103</strain>
    </source>
</reference>
<evidence type="ECO:0000256" key="3">
    <source>
        <dbReference type="ARBA" id="ARBA00012438"/>
    </source>
</evidence>
<keyword evidence="5 14" id="KW-0597">Phosphoprotein</keyword>
<dbReference type="InterPro" id="IPR003594">
    <property type="entry name" value="HATPase_dom"/>
</dbReference>
<evidence type="ECO:0000256" key="5">
    <source>
        <dbReference type="ARBA" id="ARBA00022553"/>
    </source>
</evidence>
<keyword evidence="19" id="KW-1185">Reference proteome</keyword>
<dbReference type="RefSeq" id="WP_127906820.1">
    <property type="nucleotide sequence ID" value="NZ_RQXX01000003.1"/>
</dbReference>
<dbReference type="Gene3D" id="3.40.50.2300">
    <property type="match status" value="1"/>
</dbReference>
<dbReference type="SUPFAM" id="SSF52172">
    <property type="entry name" value="CheY-like"/>
    <property type="match status" value="2"/>
</dbReference>
<evidence type="ECO:0000256" key="11">
    <source>
        <dbReference type="ARBA" id="ARBA00022989"/>
    </source>
</evidence>
<dbReference type="InterPro" id="IPR035965">
    <property type="entry name" value="PAS-like_dom_sf"/>
</dbReference>
<dbReference type="InterPro" id="IPR036097">
    <property type="entry name" value="HisK_dim/P_sf"/>
</dbReference>
<dbReference type="GO" id="GO:0005886">
    <property type="term" value="C:plasma membrane"/>
    <property type="evidence" value="ECO:0007669"/>
    <property type="project" value="UniProtKB-SubCell"/>
</dbReference>
<dbReference type="Gene3D" id="1.10.287.130">
    <property type="match status" value="1"/>
</dbReference>
<organism evidence="18 19">
    <name type="scientific">Mesobaculum littorinae</name>
    <dbReference type="NCBI Taxonomy" id="2486419"/>
    <lineage>
        <taxon>Bacteria</taxon>
        <taxon>Pseudomonadati</taxon>
        <taxon>Pseudomonadota</taxon>
        <taxon>Alphaproteobacteria</taxon>
        <taxon>Rhodobacterales</taxon>
        <taxon>Roseobacteraceae</taxon>
        <taxon>Mesobaculum</taxon>
    </lineage>
</organism>
<proteinExistence type="predicted"/>
<dbReference type="OrthoDB" id="9801651at2"/>
<dbReference type="SUPFAM" id="SSF55785">
    <property type="entry name" value="PYP-like sensor domain (PAS domain)"/>
    <property type="match status" value="1"/>
</dbReference>
<evidence type="ECO:0000256" key="13">
    <source>
        <dbReference type="ARBA" id="ARBA00023136"/>
    </source>
</evidence>
<dbReference type="Pfam" id="PF12860">
    <property type="entry name" value="PAS_7"/>
    <property type="match status" value="2"/>
</dbReference>
<dbReference type="PRINTS" id="PR00344">
    <property type="entry name" value="BCTRLSENSOR"/>
</dbReference>
<evidence type="ECO:0000256" key="6">
    <source>
        <dbReference type="ARBA" id="ARBA00022679"/>
    </source>
</evidence>
<feature type="compositionally biased region" description="Low complexity" evidence="15">
    <location>
        <begin position="50"/>
        <end position="63"/>
    </location>
</feature>
<dbReference type="Gene3D" id="3.30.450.20">
    <property type="entry name" value="PAS domain"/>
    <property type="match status" value="1"/>
</dbReference>
<dbReference type="InterPro" id="IPR004358">
    <property type="entry name" value="Sig_transdc_His_kin-like_C"/>
</dbReference>
<evidence type="ECO:0000259" key="17">
    <source>
        <dbReference type="PROSITE" id="PS50110"/>
    </source>
</evidence>
<accession>A0A438AHK7</accession>
<dbReference type="InterPro" id="IPR011006">
    <property type="entry name" value="CheY-like_superfamily"/>
</dbReference>
<dbReference type="CDD" id="cd17546">
    <property type="entry name" value="REC_hyHK_CKI1_RcsC-like"/>
    <property type="match status" value="1"/>
</dbReference>
<evidence type="ECO:0000256" key="8">
    <source>
        <dbReference type="ARBA" id="ARBA00022741"/>
    </source>
</evidence>
<dbReference type="PANTHER" id="PTHR45339:SF1">
    <property type="entry name" value="HYBRID SIGNAL TRANSDUCTION HISTIDINE KINASE J"/>
    <property type="match status" value="1"/>
</dbReference>
<dbReference type="Pfam" id="PF02518">
    <property type="entry name" value="HATPase_c"/>
    <property type="match status" value="1"/>
</dbReference>
<dbReference type="PROSITE" id="PS50109">
    <property type="entry name" value="HIS_KIN"/>
    <property type="match status" value="1"/>
</dbReference>
<comment type="catalytic activity">
    <reaction evidence="1">
        <text>ATP + protein L-histidine = ADP + protein N-phospho-L-histidine.</text>
        <dbReference type="EC" id="2.7.13.3"/>
    </reaction>
</comment>
<dbReference type="SMART" id="SM00448">
    <property type="entry name" value="REC"/>
    <property type="match status" value="1"/>
</dbReference>
<feature type="compositionally biased region" description="Basic and acidic residues" evidence="15">
    <location>
        <begin position="1"/>
        <end position="15"/>
    </location>
</feature>
<dbReference type="InterPro" id="IPR003661">
    <property type="entry name" value="HisK_dim/P_dom"/>
</dbReference>
<dbReference type="EC" id="2.7.13.3" evidence="3"/>
<evidence type="ECO:0000256" key="12">
    <source>
        <dbReference type="ARBA" id="ARBA00023012"/>
    </source>
</evidence>
<keyword evidence="8" id="KW-0547">Nucleotide-binding</keyword>
<dbReference type="PROSITE" id="PS50110">
    <property type="entry name" value="RESPONSE_REGULATORY"/>
    <property type="match status" value="1"/>
</dbReference>
<evidence type="ECO:0000256" key="7">
    <source>
        <dbReference type="ARBA" id="ARBA00022692"/>
    </source>
</evidence>
<keyword evidence="6" id="KW-0808">Transferase</keyword>
<dbReference type="SMART" id="SM00387">
    <property type="entry name" value="HATPase_c"/>
    <property type="match status" value="1"/>
</dbReference>
<feature type="modified residue" description="4-aspartylphosphate" evidence="14">
    <location>
        <position position="829"/>
    </location>
</feature>
<keyword evidence="13" id="KW-0472">Membrane</keyword>
<dbReference type="PANTHER" id="PTHR45339">
    <property type="entry name" value="HYBRID SIGNAL TRANSDUCTION HISTIDINE KINASE J"/>
    <property type="match status" value="1"/>
</dbReference>
<dbReference type="CDD" id="cd00082">
    <property type="entry name" value="HisKA"/>
    <property type="match status" value="1"/>
</dbReference>
<dbReference type="GO" id="GO:0005524">
    <property type="term" value="F:ATP binding"/>
    <property type="evidence" value="ECO:0007669"/>
    <property type="project" value="UniProtKB-KW"/>
</dbReference>
<dbReference type="Pfam" id="PF00072">
    <property type="entry name" value="Response_reg"/>
    <property type="match status" value="1"/>
</dbReference>
<dbReference type="Gene3D" id="3.30.565.10">
    <property type="entry name" value="Histidine kinase-like ATPase, C-terminal domain"/>
    <property type="match status" value="1"/>
</dbReference>
<evidence type="ECO:0000256" key="10">
    <source>
        <dbReference type="ARBA" id="ARBA00022840"/>
    </source>
</evidence>
<evidence type="ECO:0000313" key="18">
    <source>
        <dbReference type="EMBL" id="RVV98154.1"/>
    </source>
</evidence>
<evidence type="ECO:0000256" key="2">
    <source>
        <dbReference type="ARBA" id="ARBA00004651"/>
    </source>
</evidence>
<keyword evidence="11" id="KW-1133">Transmembrane helix</keyword>
<dbReference type="SUPFAM" id="SSF47384">
    <property type="entry name" value="Homodimeric domain of signal transducing histidine kinase"/>
    <property type="match status" value="1"/>
</dbReference>
<dbReference type="InterPro" id="IPR036890">
    <property type="entry name" value="HATPase_C_sf"/>
</dbReference>
<dbReference type="InterPro" id="IPR001789">
    <property type="entry name" value="Sig_transdc_resp-reg_receiver"/>
</dbReference>
<keyword evidence="4" id="KW-1003">Cell membrane</keyword>
<sequence>MDLPEPPHEPSHETPHGPQPDPRADRLPDLAPDSLAGLQPELRHDLRPAPLSQSLSQSPSQPLSDERRRRLAAERLLERREAELRTANRRLAAQALDLADRAAAAERAAAAQDSCRQALAARDTARAQTEAIRDTLATTLHALHTLPEALAIFDRDARLVLANPAYIELFDELEAVQPGILYHEICSLLIDEGIAVPDGGREAWLAEAAACWEGDPAPDLTFRHFGGATLRIENRRMPDGGRVSRITDITEEMRMLAAIETIPDGFVLFDQEDRLVVCNRRYREIYPESAAAMIPGTPFEDILRFGLENGQYAAATGREEAWLDERLTAHRQADTMLEQHLSDGRWLRILEAETPDGGRVGLRVDITAIKAQQAALDEARQRAEAASRAKSTFLANMSHEIRTPMNGVVGMAELLGETGLDTEQRRFVDTIRSSGAALLEILNDILDYSKIEAGKLTLKRAAFDLESLIDETAALLRPRAREKGLDLRVDYDTGLPARYDGDAGRIRQVLINLVGNAVKFTPSGSVTIRVVGFAPDPAAETGTGTQSGARPGGGPERWRLHVAVTDTGIGIGKDKLGHIFGSFNQVDRTDTRQAEGTGLGLTISRDLVHLMGGEMWVESDPGQGSTFGFALPLDLVAQTGPAMAGPLGGYPARALVLDPDDRQRVHLLRLLDDMGIAPVAEAADLRPGDAAFLAQSLPPTRRDAALAACTACGAGPVFLLAPDAMTQGAEAPLPAGIAERLVQPPRRRTLERALHRAMDARAIPPAAVDRTDAALLAPLRVIAAEDNAINRMVLAGMLKSQNVALRFAENGAEALAAYLQERPDLVLMDISMPVMGGSEATRRIRNHEEAAALPPVPIIAVTAHAMPEDIEEFRRSGFDQALTKPLSRDQLLATLDATRQKRDGGGPL</sequence>
<evidence type="ECO:0000256" key="1">
    <source>
        <dbReference type="ARBA" id="ARBA00000085"/>
    </source>
</evidence>
<dbReference type="CDD" id="cd16922">
    <property type="entry name" value="HATPase_EvgS-ArcB-TorS-like"/>
    <property type="match status" value="1"/>
</dbReference>
<evidence type="ECO:0000256" key="14">
    <source>
        <dbReference type="PROSITE-ProRule" id="PRU00169"/>
    </source>
</evidence>
<dbReference type="InterPro" id="IPR005467">
    <property type="entry name" value="His_kinase_dom"/>
</dbReference>
<name>A0A438AHK7_9RHOB</name>
<keyword evidence="10" id="KW-0067">ATP-binding</keyword>
<dbReference type="FunFam" id="1.10.287.130:FF:000003">
    <property type="entry name" value="Histidine kinase"/>
    <property type="match status" value="1"/>
</dbReference>
<dbReference type="Pfam" id="PF00512">
    <property type="entry name" value="HisKA"/>
    <property type="match status" value="1"/>
</dbReference>
<comment type="subcellular location">
    <subcellularLocation>
        <location evidence="2">Cell membrane</location>
        <topology evidence="2">Multi-pass membrane protein</topology>
    </subcellularLocation>
</comment>